<keyword evidence="1" id="KW-0472">Membrane</keyword>
<feature type="transmembrane region" description="Helical" evidence="1">
    <location>
        <begin position="20"/>
        <end position="39"/>
    </location>
</feature>
<evidence type="ECO:0000313" key="3">
    <source>
        <dbReference type="WBParaSite" id="MhA1_Contig262.frz3.gene21"/>
    </source>
</evidence>
<dbReference type="WBParaSite" id="MhA1_Contig262.frz3.gene21">
    <property type="protein sequence ID" value="MhA1_Contig262.frz3.gene21"/>
    <property type="gene ID" value="MhA1_Contig262.frz3.gene21"/>
</dbReference>
<proteinExistence type="predicted"/>
<protein>
    <submittedName>
        <fullName evidence="3">S5A_REDUCTASE domain-containing protein</fullName>
    </submittedName>
</protein>
<accession>A0A1I8BI96</accession>
<evidence type="ECO:0000313" key="2">
    <source>
        <dbReference type="Proteomes" id="UP000095281"/>
    </source>
</evidence>
<sequence>MILYQAWAAMAARFNKAPLLLTVAAIGDVSMLTGVYVVYKELRHDEQKRLYYYENYPRILGFYYWGLNFLSFGNHLGDKQQDYDLGKWIYNDVQRETTGTLLSDIWEEREEKPIKVKRPRLQR</sequence>
<reference evidence="3" key="1">
    <citation type="submission" date="2016-11" db="UniProtKB">
        <authorList>
            <consortium name="WormBaseParasite"/>
        </authorList>
    </citation>
    <scope>IDENTIFICATION</scope>
</reference>
<evidence type="ECO:0000256" key="1">
    <source>
        <dbReference type="SAM" id="Phobius"/>
    </source>
</evidence>
<keyword evidence="2" id="KW-1185">Reference proteome</keyword>
<name>A0A1I8BI96_MELHA</name>
<dbReference type="Proteomes" id="UP000095281">
    <property type="component" value="Unplaced"/>
</dbReference>
<organism evidence="2 3">
    <name type="scientific">Meloidogyne hapla</name>
    <name type="common">Root-knot nematode worm</name>
    <dbReference type="NCBI Taxonomy" id="6305"/>
    <lineage>
        <taxon>Eukaryota</taxon>
        <taxon>Metazoa</taxon>
        <taxon>Ecdysozoa</taxon>
        <taxon>Nematoda</taxon>
        <taxon>Chromadorea</taxon>
        <taxon>Rhabditida</taxon>
        <taxon>Tylenchina</taxon>
        <taxon>Tylenchomorpha</taxon>
        <taxon>Tylenchoidea</taxon>
        <taxon>Meloidogynidae</taxon>
        <taxon>Meloidogyninae</taxon>
        <taxon>Meloidogyne</taxon>
    </lineage>
</organism>
<dbReference type="AlphaFoldDB" id="A0A1I8BI96"/>
<keyword evidence="1" id="KW-0812">Transmembrane</keyword>
<keyword evidence="1" id="KW-1133">Transmembrane helix</keyword>